<dbReference type="Pfam" id="PF08240">
    <property type="entry name" value="ADH_N"/>
    <property type="match status" value="1"/>
</dbReference>
<evidence type="ECO:0000256" key="1">
    <source>
        <dbReference type="ARBA" id="ARBA00001947"/>
    </source>
</evidence>
<dbReference type="InterPro" id="IPR013154">
    <property type="entry name" value="ADH-like_N"/>
</dbReference>
<organism evidence="6 7">
    <name type="scientific">Fulvimonas yonginensis</name>
    <dbReference type="NCBI Taxonomy" id="1495200"/>
    <lineage>
        <taxon>Bacteria</taxon>
        <taxon>Pseudomonadati</taxon>
        <taxon>Pseudomonadota</taxon>
        <taxon>Gammaproteobacteria</taxon>
        <taxon>Lysobacterales</taxon>
        <taxon>Rhodanobacteraceae</taxon>
        <taxon>Fulvimonas</taxon>
    </lineage>
</organism>
<proteinExistence type="predicted"/>
<keyword evidence="2" id="KW-0479">Metal-binding</keyword>
<evidence type="ECO:0000259" key="5">
    <source>
        <dbReference type="Pfam" id="PF08240"/>
    </source>
</evidence>
<keyword evidence="4" id="KW-0560">Oxidoreductase</keyword>
<name>A0ABU8JEH9_9GAMM</name>
<accession>A0ABU8JEH9</accession>
<protein>
    <submittedName>
        <fullName evidence="6">Alcohol dehydrogenase catalytic domain-containing protein</fullName>
    </submittedName>
</protein>
<dbReference type="PANTHER" id="PTHR42940:SF8">
    <property type="entry name" value="VACUOLAR PROTEIN SORTING-ASSOCIATED PROTEIN 11"/>
    <property type="match status" value="1"/>
</dbReference>
<dbReference type="SUPFAM" id="SSF50129">
    <property type="entry name" value="GroES-like"/>
    <property type="match status" value="1"/>
</dbReference>
<dbReference type="EMBL" id="JBBBNY010000008">
    <property type="protein sequence ID" value="MEI7037412.1"/>
    <property type="molecule type" value="Genomic_DNA"/>
</dbReference>
<evidence type="ECO:0000313" key="6">
    <source>
        <dbReference type="EMBL" id="MEI7037412.1"/>
    </source>
</evidence>
<keyword evidence="3" id="KW-0862">Zinc</keyword>
<comment type="caution">
    <text evidence="6">The sequence shown here is derived from an EMBL/GenBank/DDBJ whole genome shotgun (WGS) entry which is preliminary data.</text>
</comment>
<feature type="domain" description="Alcohol dehydrogenase-like N-terminal" evidence="5">
    <location>
        <begin position="21"/>
        <end position="110"/>
    </location>
</feature>
<sequence length="145" mass="15694">MVLETVGQPLVPRDLPTPVPGPGEVRLRVEACGVCRTDLHVIDGELPGVHPPVVPGHEVVGVVDALGPDMAEPAPGQRLGVPWLGSACGVCDYCRSGRENLCDAPQFTGYTRPAVSPAIWSHARRSAFRSARWIRWRRRRCCAPA</sequence>
<keyword evidence="7" id="KW-1185">Reference proteome</keyword>
<dbReference type="Gene3D" id="3.90.180.10">
    <property type="entry name" value="Medium-chain alcohol dehydrogenases, catalytic domain"/>
    <property type="match status" value="1"/>
</dbReference>
<reference evidence="6 7" key="1">
    <citation type="journal article" date="2014" name="Int. J. Syst. Evol. Microbiol.">
        <title>Fulvimonas yonginensis sp. nov., isolated from greenhouse soil, and emended description of the genus Fulvimonas.</title>
        <authorList>
            <person name="Ahn J.H."/>
            <person name="Kim S.J."/>
            <person name="Weon H.Y."/>
            <person name="Hong S.B."/>
            <person name="Seok S.J."/>
            <person name="Kwon S.W."/>
        </authorList>
    </citation>
    <scope>NUCLEOTIDE SEQUENCE [LARGE SCALE GENOMIC DNA]</scope>
    <source>
        <strain evidence="6 7">KACC 16952</strain>
    </source>
</reference>
<evidence type="ECO:0000256" key="3">
    <source>
        <dbReference type="ARBA" id="ARBA00022833"/>
    </source>
</evidence>
<gene>
    <name evidence="6" type="ORF">WAT24_11645</name>
</gene>
<evidence type="ECO:0000313" key="7">
    <source>
        <dbReference type="Proteomes" id="UP001381174"/>
    </source>
</evidence>
<evidence type="ECO:0000256" key="4">
    <source>
        <dbReference type="ARBA" id="ARBA00023002"/>
    </source>
</evidence>
<dbReference type="Proteomes" id="UP001381174">
    <property type="component" value="Unassembled WGS sequence"/>
</dbReference>
<dbReference type="InterPro" id="IPR011032">
    <property type="entry name" value="GroES-like_sf"/>
</dbReference>
<dbReference type="PANTHER" id="PTHR42940">
    <property type="entry name" value="ALCOHOL DEHYDROGENASE 1-RELATED"/>
    <property type="match status" value="1"/>
</dbReference>
<evidence type="ECO:0000256" key="2">
    <source>
        <dbReference type="ARBA" id="ARBA00022723"/>
    </source>
</evidence>
<comment type="cofactor">
    <cofactor evidence="1">
        <name>Zn(2+)</name>
        <dbReference type="ChEBI" id="CHEBI:29105"/>
    </cofactor>
</comment>
<dbReference type="RefSeq" id="WP_336808043.1">
    <property type="nucleotide sequence ID" value="NZ_JBBBNY010000008.1"/>
</dbReference>